<dbReference type="InterPro" id="IPR046673">
    <property type="entry name" value="ToxA_N"/>
</dbReference>
<dbReference type="Gene3D" id="3.40.390.10">
    <property type="entry name" value="Collagenase (Catalytic Domain)"/>
    <property type="match status" value="1"/>
</dbReference>
<dbReference type="EMBL" id="JACMYG010000002">
    <property type="protein sequence ID" value="MBC2688667.1"/>
    <property type="molecule type" value="Genomic_DNA"/>
</dbReference>
<organism evidence="2 3">
    <name type="scientific">Pseudomonas kielensis</name>
    <dbReference type="NCBI Taxonomy" id="2762577"/>
    <lineage>
        <taxon>Bacteria</taxon>
        <taxon>Pseudomonadati</taxon>
        <taxon>Pseudomonadota</taxon>
        <taxon>Gammaproteobacteria</taxon>
        <taxon>Pseudomonadales</taxon>
        <taxon>Pseudomonadaceae</taxon>
        <taxon>Pseudomonas</taxon>
    </lineage>
</organism>
<comment type="caution">
    <text evidence="2">The sequence shown here is derived from an EMBL/GenBank/DDBJ whole genome shotgun (WGS) entry which is preliminary data.</text>
</comment>
<reference evidence="2 3" key="1">
    <citation type="submission" date="2020-08" db="EMBL/GenBank/DDBJ databases">
        <title>Pseudomonas sp. nov.</title>
        <authorList>
            <person name="Gieschler S."/>
            <person name="Fiedler G."/>
            <person name="Brinks E."/>
            <person name="Boehnlein C."/>
            <person name="Franz C.M.A.P."/>
            <person name="Kabisch J."/>
        </authorList>
    </citation>
    <scope>NUCLEOTIDE SEQUENCE [LARGE SCALE GENOMIC DNA]</scope>
    <source>
        <strain evidence="2 3">MBT-1</strain>
    </source>
</reference>
<name>A0A7X1GA49_9PSED</name>
<keyword evidence="3" id="KW-1185">Reference proteome</keyword>
<feature type="domain" description="Dermonecrotic toxin N-terminal" evidence="1">
    <location>
        <begin position="805"/>
        <end position="1021"/>
    </location>
</feature>
<dbReference type="Pfam" id="PF20178">
    <property type="entry name" value="ToxA_N"/>
    <property type="match status" value="1"/>
</dbReference>
<evidence type="ECO:0000259" key="1">
    <source>
        <dbReference type="Pfam" id="PF20178"/>
    </source>
</evidence>
<sequence length="1583" mass="176741">MTDQPLPLFFPEALQDLKVLTPRLRALDFSLADLAWLRNVELASHTHRAAQPDPMTVESIALRVKDSQPEPLAGSFMLHPTPVDQKAVLYTPYGGLQKFDNPGAAIQTLQASLKDPGKRLELLRLLPIAWRHSWPDDNSFSLSHEVIDEPVFEHQGRQFAASQRNNLSLMREQLEQLPTLSHLLEQLLDRELGRSFPGLDQRQSRVEFFALDPEGERRKVDSKPLTQALLDFFLHRTWPAGLNRRFANPRLVPTADDPAPWENAVKGIAQGLAPLLAERLRSYWATDAGVVGSRLAFFAQAMSDKARLDLLRKRQEQILSPEQHQVLLALLERGNAPAGYDADQLQAETVRVWEQPEQYVEPASTLLLSNRNSAYLYSQSQGVQVLSDYAQLKQTVQRMVTSSGHEDQVYSLLSLPERNLLLRLDEPQVSGEPVFGNLFQRLVSDIISKQQQSISHALDVFRNSEGAIDLPALFDQSLDVRAMLDSALLEPADQQRWSLRPLISGEHHPSIRATDRAELHLKSLQSVRDSLAEKLAALPADNLALQQTFLEGLKPDLGHAMAVGIRGEAALRQLPRTFSAHDKAIVDTALNPDTPTRRQRNALRGFRPDAWSLTLLCSGEPNLMPLANCLLLTERGGLDPSHSGRAILWTPAQGLEAFASITHARLELDKRLLDEGARLELLENLPRDLYRPHRSYTLGPFRLIEGHVLQERQQSAINHFIAARRFTRSLGLPDASLRADWLRHKSSPTPLNLEHAMQIARGIITQRSLPAWLGAASAGQMQQHAELLEQFRLSLEPGGDYLHDVQPLSGYVAERLKQLLRARFPGAELDPDQMQVTPTLALNGPVQTLTEFALNPTHVLHSAGFAITSGSALELPAQVTASEVRKLLLQLDIKTAYREQLTRLLTGNTRAVLKRQQRFVRQLPWQLRLHAHALNLQGNLSEQGLALVEQVLDMPDALARASVSGAKAIVRPLELIATQGAATVKALGLYLIGEHVNGPQVLYAPYDKHLGITEYANTASVVSAINHPGPLQDLLLRRLPAPHQATYQNLLGSGPDSDIQLACHPIEGNLLHRLFADNSVLLSHLLGSHLERSAAADWDALKALFAKGMKYGGAFLPGKLAIPLALWQSYTSFKQSAEALQDHHWKTVLPSFINGIAQLVRLGRLLHVPVGVSRDTRAIDLCAPARTRLQPFEATQLALSGERAADGSYPMAVGQHYAPVAGKVYPISKKAIAPRIVETQRQGPYLLNQGTQWLLDPDVHSVHYGKALSKLHSKLVTRQEVRRLINIEARGMEKIRQLFPEKARQIVQALDLARFYAFNSLHNLAQLKSTQRGARLEVLFKEMFDVDSLNESLLRKIKEAIVPLCKALVDPSLDSLDHDRFVVGSNLYPTEGVIAFVVSEDAQRAVHFTEHFFNQQLDMYEGALTETFDITAHAQAATLIHEFSHLFSNTYDFATVESRRPFSDLISTLTHAHRLLKATHETFQREALSLRTPAEELFAYWNREEQTWESFDDALEARQLRNAVRSATGAANMQEARTAFFNPDSPDRRTDTILRNADSVARLVCEMGRRLDPVPGMDEKAIH</sequence>
<proteinExistence type="predicted"/>
<evidence type="ECO:0000313" key="3">
    <source>
        <dbReference type="Proteomes" id="UP000526003"/>
    </source>
</evidence>
<accession>A0A7X1GA49</accession>
<dbReference type="InterPro" id="IPR024079">
    <property type="entry name" value="MetalloPept_cat_dom_sf"/>
</dbReference>
<dbReference type="RefSeq" id="WP_185817930.1">
    <property type="nucleotide sequence ID" value="NZ_JACMYG010000002.1"/>
</dbReference>
<gene>
    <name evidence="2" type="ORF">H7995_02510</name>
</gene>
<dbReference type="Proteomes" id="UP000526003">
    <property type="component" value="Unassembled WGS sequence"/>
</dbReference>
<protein>
    <recommendedName>
        <fullName evidence="1">Dermonecrotic toxin N-terminal domain-containing protein</fullName>
    </recommendedName>
</protein>
<dbReference type="GO" id="GO:0008237">
    <property type="term" value="F:metallopeptidase activity"/>
    <property type="evidence" value="ECO:0007669"/>
    <property type="project" value="InterPro"/>
</dbReference>
<evidence type="ECO:0000313" key="2">
    <source>
        <dbReference type="EMBL" id="MBC2688667.1"/>
    </source>
</evidence>